<dbReference type="Proteomes" id="UP000293589">
    <property type="component" value="Chromosome"/>
</dbReference>
<dbReference type="Pfam" id="PF04326">
    <property type="entry name" value="SLFN_AlbA_2"/>
    <property type="match status" value="1"/>
</dbReference>
<evidence type="ECO:0000256" key="1">
    <source>
        <dbReference type="SAM" id="MobiDB-lite"/>
    </source>
</evidence>
<sequence>MLETELIQLVKKIQLHHAESQIIELKAAAQGCPTRLYDTLSSFSNQDDGGIIVFGVDERRDYEVVGVYDVQDLMKHVVEQCNQMHPKVRAVFTVCRIDDRNVVSAEIPALDIADRPCFYEGRGRYRGSYVRVGDADEPMTEYEVYSYEAFRRKYEDELRAVDRATVADLDSDQLLRYTLALKDGRPNLARMDQQRVLELMSIVKDNHPTLAGMMLFGLYPQAFLPQVSIVAARLPGTTAGEGDVEGARFVDNMRIEGTLSEQLQGTLAFVRRNMRTKTIIDTVSGNRVDHEEYPIEAVRELVLNALIHRDYSIHTQGMPIQVQMFSDRLVITNPGGLYGRLTVDQLGRVQPDTRNPVIATAMELLKQTENRYSGIPTVRRLVAEAGMPEPEFENRRGEFRVTLRLNAQDHADGKESPQSNVRRSDLEPRQRDVLDFCSEPRTRSQIAEHLGIVSTAYAMNRYVYPLVERGLLELGIPDKPASRRQTYRTAE</sequence>
<feature type="domain" description="Filamentation induced by cAMP protein Fic-like C-terminal" evidence="3">
    <location>
        <begin position="440"/>
        <end position="488"/>
    </location>
</feature>
<dbReference type="Pfam" id="PF21247">
    <property type="entry name" value="Fic-like_C"/>
    <property type="match status" value="1"/>
</dbReference>
<dbReference type="EMBL" id="CP035464">
    <property type="protein sequence ID" value="QAY32096.1"/>
    <property type="molecule type" value="Genomic_DNA"/>
</dbReference>
<name>A0A4P6DR77_9BIFI</name>
<dbReference type="PANTHER" id="PTHR30595:SF6">
    <property type="entry name" value="SCHLAFEN ALBA-2 DOMAIN-CONTAINING PROTEIN"/>
    <property type="match status" value="1"/>
</dbReference>
<dbReference type="PANTHER" id="PTHR30595">
    <property type="entry name" value="GLPR-RELATED TRANSCRIPTIONAL REPRESSOR"/>
    <property type="match status" value="1"/>
</dbReference>
<dbReference type="Gene3D" id="3.30.950.30">
    <property type="entry name" value="Schlafen, AAA domain"/>
    <property type="match status" value="1"/>
</dbReference>
<dbReference type="InterPro" id="IPR007421">
    <property type="entry name" value="Schlafen_AlbA_2_dom"/>
</dbReference>
<protein>
    <submittedName>
        <fullName evidence="4">AAA family ATPase</fullName>
    </submittedName>
</protein>
<feature type="region of interest" description="Disordered" evidence="1">
    <location>
        <begin position="407"/>
        <end position="427"/>
    </location>
</feature>
<proteinExistence type="predicted"/>
<evidence type="ECO:0000313" key="5">
    <source>
        <dbReference type="Proteomes" id="UP000293589"/>
    </source>
</evidence>
<accession>A0A4P6DR77</accession>
<dbReference type="InterPro" id="IPR038475">
    <property type="entry name" value="RecG_C_sf"/>
</dbReference>
<organism evidence="4 5">
    <name type="scientific">Bifidobacterium pullorum subsp. gallinarum</name>
    <dbReference type="NCBI Taxonomy" id="78344"/>
    <lineage>
        <taxon>Bacteria</taxon>
        <taxon>Bacillati</taxon>
        <taxon>Actinomycetota</taxon>
        <taxon>Actinomycetes</taxon>
        <taxon>Bifidobacteriales</taxon>
        <taxon>Bifidobacteriaceae</taxon>
        <taxon>Bifidobacterium</taxon>
    </lineage>
</organism>
<evidence type="ECO:0000313" key="4">
    <source>
        <dbReference type="EMBL" id="QAY32096.1"/>
    </source>
</evidence>
<dbReference type="InterPro" id="IPR049514">
    <property type="entry name" value="Fic-like_C"/>
</dbReference>
<dbReference type="AlphaFoldDB" id="A0A4P6DR77"/>
<reference evidence="4 5" key="1">
    <citation type="submission" date="2019-01" db="EMBL/GenBank/DDBJ databases">
        <title>Complete genome sequence of Bifidobacterium gallinarum CACC 514.</title>
        <authorList>
            <person name="Jung M."/>
        </authorList>
    </citation>
    <scope>NUCLEOTIDE SEQUENCE [LARGE SCALE GENOMIC DNA]</scope>
    <source>
        <strain evidence="4 5">CACC 514</strain>
    </source>
</reference>
<feature type="domain" description="Schlafen AlbA-2" evidence="2">
    <location>
        <begin position="19"/>
        <end position="140"/>
    </location>
</feature>
<evidence type="ECO:0000259" key="2">
    <source>
        <dbReference type="Pfam" id="PF04326"/>
    </source>
</evidence>
<dbReference type="Pfam" id="PF13749">
    <property type="entry name" value="HATPase_c_4"/>
    <property type="match status" value="1"/>
</dbReference>
<gene>
    <name evidence="4" type="ORF">ESN35_00570</name>
</gene>
<dbReference type="KEGG" id="bgx:ESN35_00570"/>
<dbReference type="InterPro" id="IPR038461">
    <property type="entry name" value="Schlafen_AlbA_2_dom_sf"/>
</dbReference>
<evidence type="ECO:0000259" key="3">
    <source>
        <dbReference type="Pfam" id="PF21247"/>
    </source>
</evidence>
<dbReference type="Gene3D" id="3.30.565.60">
    <property type="match status" value="1"/>
</dbReference>